<comment type="caution">
    <text evidence="2">The sequence shown here is derived from an EMBL/GenBank/DDBJ whole genome shotgun (WGS) entry which is preliminary data.</text>
</comment>
<gene>
    <name evidence="2" type="ORF">NSPZN2_130077</name>
</gene>
<accession>A0ABN7LB32</accession>
<reference evidence="2 3" key="1">
    <citation type="submission" date="2021-02" db="EMBL/GenBank/DDBJ databases">
        <authorList>
            <person name="Han P."/>
        </authorList>
    </citation>
    <scope>NUCLEOTIDE SEQUENCE [LARGE SCALE GENOMIC DNA]</scope>
    <source>
        <strain evidence="2">Candidatus Nitrospira sp. ZN2</strain>
    </source>
</reference>
<evidence type="ECO:0000313" key="2">
    <source>
        <dbReference type="EMBL" id="CAE6740710.1"/>
    </source>
</evidence>
<feature type="region of interest" description="Disordered" evidence="1">
    <location>
        <begin position="45"/>
        <end position="69"/>
    </location>
</feature>
<protein>
    <submittedName>
        <fullName evidence="2">Uncharacterized protein</fullName>
    </submittedName>
</protein>
<organism evidence="2 3">
    <name type="scientific">Nitrospira defluvii</name>
    <dbReference type="NCBI Taxonomy" id="330214"/>
    <lineage>
        <taxon>Bacteria</taxon>
        <taxon>Pseudomonadati</taxon>
        <taxon>Nitrospirota</taxon>
        <taxon>Nitrospiria</taxon>
        <taxon>Nitrospirales</taxon>
        <taxon>Nitrospiraceae</taxon>
        <taxon>Nitrospira</taxon>
    </lineage>
</organism>
<proteinExistence type="predicted"/>
<keyword evidence="3" id="KW-1185">Reference proteome</keyword>
<name>A0ABN7LB32_9BACT</name>
<sequence>MNSLVPRALPMIDGPRMWPPKSPLRYSLINVAQLRQAAHRLRLLLPPSSPLTPNRLNDGQRDDIGVSKS</sequence>
<evidence type="ECO:0000313" key="3">
    <source>
        <dbReference type="Proteomes" id="UP000675880"/>
    </source>
</evidence>
<evidence type="ECO:0000256" key="1">
    <source>
        <dbReference type="SAM" id="MobiDB-lite"/>
    </source>
</evidence>
<dbReference type="Proteomes" id="UP000675880">
    <property type="component" value="Unassembled WGS sequence"/>
</dbReference>
<dbReference type="EMBL" id="CAJNBJ010000005">
    <property type="protein sequence ID" value="CAE6740710.1"/>
    <property type="molecule type" value="Genomic_DNA"/>
</dbReference>
<feature type="compositionally biased region" description="Low complexity" evidence="1">
    <location>
        <begin position="45"/>
        <end position="57"/>
    </location>
</feature>
<feature type="compositionally biased region" description="Basic and acidic residues" evidence="1">
    <location>
        <begin position="58"/>
        <end position="69"/>
    </location>
</feature>